<evidence type="ECO:0000313" key="1">
    <source>
        <dbReference type="EMBL" id="KAF2405486.1"/>
    </source>
</evidence>
<sequence>MRTEAGRDTSPPISSLAVLVVLRHSLLPTPGSTPRNGVARLTVYNALLGAGRQDVTDRIAFFAGDIGGKEGRLRDGIEIGPQIREVCIG</sequence>
<evidence type="ECO:0000313" key="2">
    <source>
        <dbReference type="Proteomes" id="UP000799640"/>
    </source>
</evidence>
<dbReference type="AlphaFoldDB" id="A0A6G1IBJ4"/>
<gene>
    <name evidence="1" type="ORF">EJ06DRAFT_526000</name>
</gene>
<proteinExistence type="predicted"/>
<organism evidence="1 2">
    <name type="scientific">Trichodelitschia bisporula</name>
    <dbReference type="NCBI Taxonomy" id="703511"/>
    <lineage>
        <taxon>Eukaryota</taxon>
        <taxon>Fungi</taxon>
        <taxon>Dikarya</taxon>
        <taxon>Ascomycota</taxon>
        <taxon>Pezizomycotina</taxon>
        <taxon>Dothideomycetes</taxon>
        <taxon>Dothideomycetes incertae sedis</taxon>
        <taxon>Phaeotrichales</taxon>
        <taxon>Phaeotrichaceae</taxon>
        <taxon>Trichodelitschia</taxon>
    </lineage>
</organism>
<dbReference type="EMBL" id="ML996687">
    <property type="protein sequence ID" value="KAF2405486.1"/>
    <property type="molecule type" value="Genomic_DNA"/>
</dbReference>
<accession>A0A6G1IBJ4</accession>
<dbReference type="Proteomes" id="UP000799640">
    <property type="component" value="Unassembled WGS sequence"/>
</dbReference>
<protein>
    <submittedName>
        <fullName evidence="1">Uncharacterized protein</fullName>
    </submittedName>
</protein>
<name>A0A6G1IBJ4_9PEZI</name>
<keyword evidence="2" id="KW-1185">Reference proteome</keyword>
<reference evidence="1" key="1">
    <citation type="journal article" date="2020" name="Stud. Mycol.">
        <title>101 Dothideomycetes genomes: a test case for predicting lifestyles and emergence of pathogens.</title>
        <authorList>
            <person name="Haridas S."/>
            <person name="Albert R."/>
            <person name="Binder M."/>
            <person name="Bloem J."/>
            <person name="Labutti K."/>
            <person name="Salamov A."/>
            <person name="Andreopoulos B."/>
            <person name="Baker S."/>
            <person name="Barry K."/>
            <person name="Bills G."/>
            <person name="Bluhm B."/>
            <person name="Cannon C."/>
            <person name="Castanera R."/>
            <person name="Culley D."/>
            <person name="Daum C."/>
            <person name="Ezra D."/>
            <person name="Gonzalez J."/>
            <person name="Henrissat B."/>
            <person name="Kuo A."/>
            <person name="Liang C."/>
            <person name="Lipzen A."/>
            <person name="Lutzoni F."/>
            <person name="Magnuson J."/>
            <person name="Mondo S."/>
            <person name="Nolan M."/>
            <person name="Ohm R."/>
            <person name="Pangilinan J."/>
            <person name="Park H.-J."/>
            <person name="Ramirez L."/>
            <person name="Alfaro M."/>
            <person name="Sun H."/>
            <person name="Tritt A."/>
            <person name="Yoshinaga Y."/>
            <person name="Zwiers L.-H."/>
            <person name="Turgeon B."/>
            <person name="Goodwin S."/>
            <person name="Spatafora J."/>
            <person name="Crous P."/>
            <person name="Grigoriev I."/>
        </authorList>
    </citation>
    <scope>NUCLEOTIDE SEQUENCE</scope>
    <source>
        <strain evidence="1">CBS 262.69</strain>
    </source>
</reference>